<evidence type="ECO:0000256" key="4">
    <source>
        <dbReference type="PROSITE-ProRule" id="PRU00510"/>
    </source>
</evidence>
<evidence type="ECO:0000313" key="8">
    <source>
        <dbReference type="Proteomes" id="UP000229383"/>
    </source>
</evidence>
<dbReference type="InterPro" id="IPR000962">
    <property type="entry name" value="Znf_DskA_TraR"/>
</dbReference>
<evidence type="ECO:0000256" key="3">
    <source>
        <dbReference type="ARBA" id="ARBA00022833"/>
    </source>
</evidence>
<dbReference type="PANTHER" id="PTHR33823">
    <property type="entry name" value="RNA POLYMERASE-BINDING TRANSCRIPTION FACTOR DKSA-RELATED"/>
    <property type="match status" value="1"/>
</dbReference>
<reference evidence="8" key="1">
    <citation type="submission" date="2017-09" db="EMBL/GenBank/DDBJ databases">
        <title>Depth-based differentiation of microbial function through sediment-hosted aquifers and enrichment of novel symbionts in the deep terrestrial subsurface.</title>
        <authorList>
            <person name="Probst A.J."/>
            <person name="Ladd B."/>
            <person name="Jarett J.K."/>
            <person name="Geller-Mcgrath D.E."/>
            <person name="Sieber C.M.K."/>
            <person name="Emerson J.B."/>
            <person name="Anantharaman K."/>
            <person name="Thomas B.C."/>
            <person name="Malmstrom R."/>
            <person name="Stieglmeier M."/>
            <person name="Klingl A."/>
            <person name="Woyke T."/>
            <person name="Ryan C.M."/>
            <person name="Banfield J.F."/>
        </authorList>
    </citation>
    <scope>NUCLEOTIDE SEQUENCE [LARGE SCALE GENOMIC DNA]</scope>
</reference>
<dbReference type="PROSITE" id="PS51128">
    <property type="entry name" value="ZF_DKSA_2"/>
    <property type="match status" value="1"/>
</dbReference>
<protein>
    <recommendedName>
        <fullName evidence="6">Zinc finger DksA/TraR C4-type domain-containing protein</fullName>
    </recommendedName>
</protein>
<evidence type="ECO:0000256" key="5">
    <source>
        <dbReference type="SAM" id="Coils"/>
    </source>
</evidence>
<feature type="zinc finger region" description="dksA C4-type" evidence="4">
    <location>
        <begin position="92"/>
        <end position="116"/>
    </location>
</feature>
<keyword evidence="1" id="KW-0479">Metal-binding</keyword>
<sequence>MEIFDHLRVRLNNERQRLEEELMGISKRDPHQKGEWTVKAPEFNSALSDASETSDVFEEMDIRTSVEHQLKGRLDEVNAALKRIDEGIYGICDKCSKEIEEKRLDANPASITCVEHGGDIN</sequence>
<evidence type="ECO:0000259" key="6">
    <source>
        <dbReference type="Pfam" id="PF01258"/>
    </source>
</evidence>
<feature type="domain" description="Zinc finger DksA/TraR C4-type" evidence="6">
    <location>
        <begin position="87"/>
        <end position="115"/>
    </location>
</feature>
<evidence type="ECO:0000313" key="7">
    <source>
        <dbReference type="EMBL" id="PIR70286.1"/>
    </source>
</evidence>
<organism evidence="7 8">
    <name type="scientific">Candidatus Niyogibacteria bacterium CG10_big_fil_rev_8_21_14_0_10_42_19</name>
    <dbReference type="NCBI Taxonomy" id="1974725"/>
    <lineage>
        <taxon>Bacteria</taxon>
        <taxon>Candidatus Niyogiibacteriota</taxon>
    </lineage>
</organism>
<dbReference type="EMBL" id="PFCN01000028">
    <property type="protein sequence ID" value="PIR70286.1"/>
    <property type="molecule type" value="Genomic_DNA"/>
</dbReference>
<feature type="coiled-coil region" evidence="5">
    <location>
        <begin position="1"/>
        <end position="28"/>
    </location>
</feature>
<gene>
    <name evidence="7" type="ORF">COU46_02240</name>
</gene>
<dbReference type="GO" id="GO:0008270">
    <property type="term" value="F:zinc ion binding"/>
    <property type="evidence" value="ECO:0007669"/>
    <property type="project" value="UniProtKB-KW"/>
</dbReference>
<proteinExistence type="predicted"/>
<comment type="caution">
    <text evidence="7">The sequence shown here is derived from an EMBL/GenBank/DDBJ whole genome shotgun (WGS) entry which is preliminary data.</text>
</comment>
<keyword evidence="5" id="KW-0175">Coiled coil</keyword>
<dbReference type="Pfam" id="PF01258">
    <property type="entry name" value="zf-dskA_traR"/>
    <property type="match status" value="1"/>
</dbReference>
<name>A0A2H0TFF8_9BACT</name>
<accession>A0A2H0TFF8</accession>
<keyword evidence="2" id="KW-0863">Zinc-finger</keyword>
<dbReference type="Gene3D" id="1.20.120.910">
    <property type="entry name" value="DksA, coiled-coil domain"/>
    <property type="match status" value="1"/>
</dbReference>
<keyword evidence="3" id="KW-0862">Zinc</keyword>
<dbReference type="AlphaFoldDB" id="A0A2H0TFF8"/>
<dbReference type="Proteomes" id="UP000229383">
    <property type="component" value="Unassembled WGS sequence"/>
</dbReference>
<dbReference type="PANTHER" id="PTHR33823:SF4">
    <property type="entry name" value="GENERAL STRESS PROTEIN 16O"/>
    <property type="match status" value="1"/>
</dbReference>
<evidence type="ECO:0000256" key="2">
    <source>
        <dbReference type="ARBA" id="ARBA00022771"/>
    </source>
</evidence>
<evidence type="ECO:0000256" key="1">
    <source>
        <dbReference type="ARBA" id="ARBA00022723"/>
    </source>
</evidence>